<comment type="caution">
    <text evidence="3">The sequence shown here is derived from an EMBL/GenBank/DDBJ whole genome shotgun (WGS) entry which is preliminary data.</text>
</comment>
<gene>
    <name evidence="3" type="ORF">N7541_007739</name>
</gene>
<evidence type="ECO:0000313" key="4">
    <source>
        <dbReference type="Proteomes" id="UP001148299"/>
    </source>
</evidence>
<feature type="domain" description="LYR motif-containing protein Cup1-like N-terminal" evidence="2">
    <location>
        <begin position="22"/>
        <end position="108"/>
    </location>
</feature>
<evidence type="ECO:0000259" key="2">
    <source>
        <dbReference type="Pfam" id="PF20263"/>
    </source>
</evidence>
<protein>
    <recommendedName>
        <fullName evidence="2">LYR motif-containing protein Cup1-like N-terminal domain-containing protein</fullName>
    </recommendedName>
</protein>
<dbReference type="CDD" id="cd20273">
    <property type="entry name" value="Complex1_LYR_unchar"/>
    <property type="match status" value="1"/>
</dbReference>
<proteinExistence type="predicted"/>
<reference evidence="3" key="2">
    <citation type="journal article" date="2023" name="IMA Fungus">
        <title>Comparative genomic study of the Penicillium genus elucidates a diverse pangenome and 15 lateral gene transfer events.</title>
        <authorList>
            <person name="Petersen C."/>
            <person name="Sorensen T."/>
            <person name="Nielsen M.R."/>
            <person name="Sondergaard T.E."/>
            <person name="Sorensen J.L."/>
            <person name="Fitzpatrick D.A."/>
            <person name="Frisvad J.C."/>
            <person name="Nielsen K.L."/>
        </authorList>
    </citation>
    <scope>NUCLEOTIDE SEQUENCE</scope>
    <source>
        <strain evidence="3">IBT 35675</strain>
    </source>
</reference>
<organism evidence="3 4">
    <name type="scientific">Penicillium brevicompactum</name>
    <dbReference type="NCBI Taxonomy" id="5074"/>
    <lineage>
        <taxon>Eukaryota</taxon>
        <taxon>Fungi</taxon>
        <taxon>Dikarya</taxon>
        <taxon>Ascomycota</taxon>
        <taxon>Pezizomycotina</taxon>
        <taxon>Eurotiomycetes</taxon>
        <taxon>Eurotiomycetidae</taxon>
        <taxon>Eurotiales</taxon>
        <taxon>Aspergillaceae</taxon>
        <taxon>Penicillium</taxon>
    </lineage>
</organism>
<accession>A0A9W9QXR0</accession>
<evidence type="ECO:0000313" key="3">
    <source>
        <dbReference type="EMBL" id="KAJ5350012.1"/>
    </source>
</evidence>
<dbReference type="EMBL" id="JAPZBR010000006">
    <property type="protein sequence ID" value="KAJ5350012.1"/>
    <property type="molecule type" value="Genomic_DNA"/>
</dbReference>
<sequence>MTRSQYSHWMNDFSQPKQWRQLLRATLRECTYLPDPVARTYMHNYVISRYRAVSARRLKAGPQMAHAAHEAKHTCSFLRRANEGFQRPLDKVLLQSYGRTGKRRHELLSDLLNDHLPKDTASLKEYLAQTVDYGDEWKPPVIIETLARAHLQNAVVTANRIRPLVKVLAPPIPKTNIWGKEVALVRRRNIRRKWYNDTLHRLMPPIPEQEVKQLDGLISGTIQWKPVKRRTPGTSTLGSSKSELSSWHEHDASLFNFLAKGPEKGETFDEWANGRPHKITARFMRRHWRRLSSLIPRPYWSPVSKKWLFVWDSPKEVPSLSIDLDSSVNLEALLRLPKEKEKKRHKKLKASDIDRDDNT</sequence>
<dbReference type="InterPro" id="IPR046896">
    <property type="entry name" value="Cup1-like_N"/>
</dbReference>
<keyword evidence="4" id="KW-1185">Reference proteome</keyword>
<name>A0A9W9QXR0_PENBR</name>
<feature type="compositionally biased region" description="Basic and acidic residues" evidence="1">
    <location>
        <begin position="349"/>
        <end position="359"/>
    </location>
</feature>
<dbReference type="Pfam" id="PF20263">
    <property type="entry name" value="LYRM2-like"/>
    <property type="match status" value="1"/>
</dbReference>
<dbReference type="Proteomes" id="UP001148299">
    <property type="component" value="Unassembled WGS sequence"/>
</dbReference>
<evidence type="ECO:0000256" key="1">
    <source>
        <dbReference type="SAM" id="MobiDB-lite"/>
    </source>
</evidence>
<feature type="region of interest" description="Disordered" evidence="1">
    <location>
        <begin position="340"/>
        <end position="359"/>
    </location>
</feature>
<dbReference type="AlphaFoldDB" id="A0A9W9QXR0"/>
<reference evidence="3" key="1">
    <citation type="submission" date="2022-12" db="EMBL/GenBank/DDBJ databases">
        <authorList>
            <person name="Petersen C."/>
        </authorList>
    </citation>
    <scope>NUCLEOTIDE SEQUENCE</scope>
    <source>
        <strain evidence="3">IBT 35675</strain>
    </source>
</reference>